<dbReference type="PANTHER" id="PTHR43744:SF3">
    <property type="entry name" value="LACTOSE TRANSPORT SYSTEM PERMEASE PROTEIN LACG"/>
    <property type="match status" value="1"/>
</dbReference>
<comment type="subcellular location">
    <subcellularLocation>
        <location evidence="1 7">Cell membrane</location>
        <topology evidence="1 7">Multi-pass membrane protein</topology>
    </subcellularLocation>
</comment>
<gene>
    <name evidence="9" type="ORF">NQZ67_12195</name>
</gene>
<evidence type="ECO:0000256" key="7">
    <source>
        <dbReference type="RuleBase" id="RU363032"/>
    </source>
</evidence>
<proteinExistence type="inferred from homology"/>
<feature type="transmembrane region" description="Helical" evidence="7">
    <location>
        <begin position="12"/>
        <end position="33"/>
    </location>
</feature>
<dbReference type="Gene3D" id="1.10.3720.10">
    <property type="entry name" value="MetI-like"/>
    <property type="match status" value="1"/>
</dbReference>
<dbReference type="CDD" id="cd06261">
    <property type="entry name" value="TM_PBP2"/>
    <property type="match status" value="1"/>
</dbReference>
<dbReference type="PROSITE" id="PS50928">
    <property type="entry name" value="ABC_TM1"/>
    <property type="match status" value="1"/>
</dbReference>
<evidence type="ECO:0000313" key="9">
    <source>
        <dbReference type="EMBL" id="MCR2804639.1"/>
    </source>
</evidence>
<feature type="transmembrane region" description="Helical" evidence="7">
    <location>
        <begin position="109"/>
        <end position="131"/>
    </location>
</feature>
<dbReference type="RefSeq" id="WP_257445797.1">
    <property type="nucleotide sequence ID" value="NZ_JANIPJ010000007.1"/>
</dbReference>
<evidence type="ECO:0000256" key="3">
    <source>
        <dbReference type="ARBA" id="ARBA00022475"/>
    </source>
</evidence>
<dbReference type="GO" id="GO:0005886">
    <property type="term" value="C:plasma membrane"/>
    <property type="evidence" value="ECO:0007669"/>
    <property type="project" value="UniProtKB-SubCell"/>
</dbReference>
<dbReference type="Pfam" id="PF00528">
    <property type="entry name" value="BPD_transp_1"/>
    <property type="match status" value="1"/>
</dbReference>
<comment type="similarity">
    <text evidence="7">Belongs to the binding-protein-dependent transport system permease family.</text>
</comment>
<dbReference type="Proteomes" id="UP001141950">
    <property type="component" value="Unassembled WGS sequence"/>
</dbReference>
<feature type="transmembrane region" description="Helical" evidence="7">
    <location>
        <begin position="183"/>
        <end position="202"/>
    </location>
</feature>
<dbReference type="SUPFAM" id="SSF161098">
    <property type="entry name" value="MetI-like"/>
    <property type="match status" value="1"/>
</dbReference>
<dbReference type="EMBL" id="JANIPJ010000007">
    <property type="protein sequence ID" value="MCR2804639.1"/>
    <property type="molecule type" value="Genomic_DNA"/>
</dbReference>
<keyword evidence="10" id="KW-1185">Reference proteome</keyword>
<evidence type="ECO:0000256" key="6">
    <source>
        <dbReference type="ARBA" id="ARBA00023136"/>
    </source>
</evidence>
<dbReference type="GO" id="GO:0055085">
    <property type="term" value="P:transmembrane transport"/>
    <property type="evidence" value="ECO:0007669"/>
    <property type="project" value="InterPro"/>
</dbReference>
<protein>
    <submittedName>
        <fullName evidence="9">Carbohydrate ABC transporter permease</fullName>
    </submittedName>
</protein>
<keyword evidence="4 7" id="KW-0812">Transmembrane</keyword>
<evidence type="ECO:0000256" key="2">
    <source>
        <dbReference type="ARBA" id="ARBA00022448"/>
    </source>
</evidence>
<feature type="transmembrane region" description="Helical" evidence="7">
    <location>
        <begin position="76"/>
        <end position="97"/>
    </location>
</feature>
<sequence>MTTTRRWDPVQTLKYVLLIIGAFAVFFPPYVVFVNAFKGPDEGASPFALPASFLNFDNFATVMERANILQAFSNTFIIVAASLAGNVLLGTMVAYALGRFDFKGKNVILGAFLFATIIPTITTQVVVFSLIQSMGLYNSLSAPILLFIGADVIQIYIYLQFIRNIPYELDESGMIDGASLFRIYRSIIFPLLGPATATLVILKTINIYNELYIPFLYMPKQELVVVSTSIMRFAGNNQAQWGFICAAILIIMIPTVLLYLFLQKYIFSGVMNGAVKG</sequence>
<dbReference type="InterPro" id="IPR035906">
    <property type="entry name" value="MetI-like_sf"/>
</dbReference>
<evidence type="ECO:0000256" key="4">
    <source>
        <dbReference type="ARBA" id="ARBA00022692"/>
    </source>
</evidence>
<comment type="caution">
    <text evidence="9">The sequence shown here is derived from an EMBL/GenBank/DDBJ whole genome shotgun (WGS) entry which is preliminary data.</text>
</comment>
<reference evidence="9" key="1">
    <citation type="submission" date="2022-08" db="EMBL/GenBank/DDBJ databases">
        <title>The genomic sequence of strain Paenibacillus sp. SCIV0701.</title>
        <authorList>
            <person name="Zhao H."/>
        </authorList>
    </citation>
    <scope>NUCLEOTIDE SEQUENCE</scope>
    <source>
        <strain evidence="9">SCIV0701</strain>
    </source>
</reference>
<feature type="domain" description="ABC transmembrane type-1" evidence="8">
    <location>
        <begin position="72"/>
        <end position="262"/>
    </location>
</feature>
<evidence type="ECO:0000256" key="5">
    <source>
        <dbReference type="ARBA" id="ARBA00022989"/>
    </source>
</evidence>
<dbReference type="InterPro" id="IPR000515">
    <property type="entry name" value="MetI-like"/>
</dbReference>
<dbReference type="PANTHER" id="PTHR43744">
    <property type="entry name" value="ABC TRANSPORTER PERMEASE PROTEIN MG189-RELATED-RELATED"/>
    <property type="match status" value="1"/>
</dbReference>
<accession>A0A9X2MPT0</accession>
<feature type="transmembrane region" description="Helical" evidence="7">
    <location>
        <begin position="241"/>
        <end position="262"/>
    </location>
</feature>
<keyword evidence="2 7" id="KW-0813">Transport</keyword>
<name>A0A9X2MPT0_9BACL</name>
<dbReference type="AlphaFoldDB" id="A0A9X2MPT0"/>
<evidence type="ECO:0000259" key="8">
    <source>
        <dbReference type="PROSITE" id="PS50928"/>
    </source>
</evidence>
<keyword evidence="5 7" id="KW-1133">Transmembrane helix</keyword>
<keyword evidence="3" id="KW-1003">Cell membrane</keyword>
<feature type="transmembrane region" description="Helical" evidence="7">
    <location>
        <begin position="143"/>
        <end position="162"/>
    </location>
</feature>
<evidence type="ECO:0000256" key="1">
    <source>
        <dbReference type="ARBA" id="ARBA00004651"/>
    </source>
</evidence>
<keyword evidence="6 7" id="KW-0472">Membrane</keyword>
<organism evidence="9 10">
    <name type="scientific">Paenibacillus soyae</name>
    <dbReference type="NCBI Taxonomy" id="2969249"/>
    <lineage>
        <taxon>Bacteria</taxon>
        <taxon>Bacillati</taxon>
        <taxon>Bacillota</taxon>
        <taxon>Bacilli</taxon>
        <taxon>Bacillales</taxon>
        <taxon>Paenibacillaceae</taxon>
        <taxon>Paenibacillus</taxon>
    </lineage>
</organism>
<evidence type="ECO:0000313" key="10">
    <source>
        <dbReference type="Proteomes" id="UP001141950"/>
    </source>
</evidence>